<gene>
    <name evidence="8" type="ORF">EB796_012713</name>
</gene>
<dbReference type="GO" id="GO:0000978">
    <property type="term" value="F:RNA polymerase II cis-regulatory region sequence-specific DNA binding"/>
    <property type="evidence" value="ECO:0007669"/>
    <property type="project" value="TreeGrafter"/>
</dbReference>
<keyword evidence="1" id="KW-0479">Metal-binding</keyword>
<dbReference type="InterPro" id="IPR036236">
    <property type="entry name" value="Znf_C2H2_sf"/>
</dbReference>
<dbReference type="OrthoDB" id="3437960at2759"/>
<evidence type="ECO:0000256" key="6">
    <source>
        <dbReference type="PROSITE-ProRule" id="PRU00042"/>
    </source>
</evidence>
<dbReference type="PROSITE" id="PS00028">
    <property type="entry name" value="ZINC_FINGER_C2H2_1"/>
    <property type="match status" value="6"/>
</dbReference>
<dbReference type="InterPro" id="IPR013087">
    <property type="entry name" value="Znf_C2H2_type"/>
</dbReference>
<evidence type="ECO:0000256" key="2">
    <source>
        <dbReference type="ARBA" id="ARBA00022737"/>
    </source>
</evidence>
<dbReference type="Proteomes" id="UP000593567">
    <property type="component" value="Unassembled WGS sequence"/>
</dbReference>
<name>A0A7J7JRH5_BUGNE</name>
<comment type="caution">
    <text evidence="8">The sequence shown here is derived from an EMBL/GenBank/DDBJ whole genome shotgun (WGS) entry which is preliminary data.</text>
</comment>
<feature type="domain" description="C2H2-type" evidence="7">
    <location>
        <begin position="64"/>
        <end position="93"/>
    </location>
</feature>
<keyword evidence="4" id="KW-0862">Zinc</keyword>
<feature type="domain" description="C2H2-type" evidence="7">
    <location>
        <begin position="177"/>
        <end position="205"/>
    </location>
</feature>
<dbReference type="AlphaFoldDB" id="A0A7J7JRH5"/>
<dbReference type="PANTHER" id="PTHR24393">
    <property type="entry name" value="ZINC FINGER PROTEIN"/>
    <property type="match status" value="1"/>
</dbReference>
<feature type="domain" description="C2H2-type" evidence="7">
    <location>
        <begin position="234"/>
        <end position="264"/>
    </location>
</feature>
<dbReference type="EMBL" id="VXIV02001873">
    <property type="protein sequence ID" value="KAF6028962.1"/>
    <property type="molecule type" value="Genomic_DNA"/>
</dbReference>
<dbReference type="InterPro" id="IPR013083">
    <property type="entry name" value="Znf_RING/FYVE/PHD"/>
</dbReference>
<reference evidence="8" key="1">
    <citation type="submission" date="2020-06" db="EMBL/GenBank/DDBJ databases">
        <title>Draft genome of Bugula neritina, a colonial animal packing powerful symbionts and potential medicines.</title>
        <authorList>
            <person name="Rayko M."/>
        </authorList>
    </citation>
    <scope>NUCLEOTIDE SEQUENCE [LARGE SCALE GENOMIC DNA]</scope>
    <source>
        <strain evidence="8">Kwan_BN1</strain>
    </source>
</reference>
<evidence type="ECO:0000256" key="5">
    <source>
        <dbReference type="ARBA" id="ARBA00023242"/>
    </source>
</evidence>
<dbReference type="PROSITE" id="PS50157">
    <property type="entry name" value="ZINC_FINGER_C2H2_2"/>
    <property type="match status" value="5"/>
</dbReference>
<evidence type="ECO:0000259" key="7">
    <source>
        <dbReference type="PROSITE" id="PS50157"/>
    </source>
</evidence>
<evidence type="ECO:0000256" key="3">
    <source>
        <dbReference type="ARBA" id="ARBA00022771"/>
    </source>
</evidence>
<accession>A0A7J7JRH5</accession>
<feature type="domain" description="C2H2-type" evidence="7">
    <location>
        <begin position="272"/>
        <end position="299"/>
    </location>
</feature>
<dbReference type="Gene3D" id="3.30.40.10">
    <property type="entry name" value="Zinc/RING finger domain, C3HC4 (zinc finger)"/>
    <property type="match status" value="1"/>
</dbReference>
<feature type="domain" description="C2H2-type" evidence="7">
    <location>
        <begin position="205"/>
        <end position="233"/>
    </location>
</feature>
<dbReference type="Gene3D" id="3.30.160.60">
    <property type="entry name" value="Classic Zinc Finger"/>
    <property type="match status" value="4"/>
</dbReference>
<evidence type="ECO:0000313" key="9">
    <source>
        <dbReference type="Proteomes" id="UP000593567"/>
    </source>
</evidence>
<dbReference type="SUPFAM" id="SSF57667">
    <property type="entry name" value="beta-beta-alpha zinc fingers"/>
    <property type="match status" value="4"/>
</dbReference>
<keyword evidence="3 6" id="KW-0863">Zinc-finger</keyword>
<organism evidence="8 9">
    <name type="scientific">Bugula neritina</name>
    <name type="common">Brown bryozoan</name>
    <name type="synonym">Sertularia neritina</name>
    <dbReference type="NCBI Taxonomy" id="10212"/>
    <lineage>
        <taxon>Eukaryota</taxon>
        <taxon>Metazoa</taxon>
        <taxon>Spiralia</taxon>
        <taxon>Lophotrochozoa</taxon>
        <taxon>Bryozoa</taxon>
        <taxon>Gymnolaemata</taxon>
        <taxon>Cheilostomatida</taxon>
        <taxon>Flustrina</taxon>
        <taxon>Buguloidea</taxon>
        <taxon>Bugulidae</taxon>
        <taxon>Bugula</taxon>
    </lineage>
</organism>
<evidence type="ECO:0000256" key="4">
    <source>
        <dbReference type="ARBA" id="ARBA00022833"/>
    </source>
</evidence>
<evidence type="ECO:0000313" key="8">
    <source>
        <dbReference type="EMBL" id="KAF6028962.1"/>
    </source>
</evidence>
<protein>
    <submittedName>
        <fullName evidence="8">ZNF341</fullName>
    </submittedName>
</protein>
<keyword evidence="2" id="KW-0677">Repeat</keyword>
<keyword evidence="9" id="KW-1185">Reference proteome</keyword>
<dbReference type="PANTHER" id="PTHR24393:SF34">
    <property type="entry name" value="PR_SET DOMAIN 13"/>
    <property type="match status" value="1"/>
</dbReference>
<dbReference type="GO" id="GO:0001228">
    <property type="term" value="F:DNA-binding transcription activator activity, RNA polymerase II-specific"/>
    <property type="evidence" value="ECO:0007669"/>
    <property type="project" value="TreeGrafter"/>
</dbReference>
<proteinExistence type="predicted"/>
<dbReference type="GO" id="GO:0005634">
    <property type="term" value="C:nucleus"/>
    <property type="evidence" value="ECO:0007669"/>
    <property type="project" value="TreeGrafter"/>
</dbReference>
<dbReference type="GO" id="GO:0008270">
    <property type="term" value="F:zinc ion binding"/>
    <property type="evidence" value="ECO:0007669"/>
    <property type="project" value="UniProtKB-KW"/>
</dbReference>
<sequence length="391" mass="43953">MDLSMNKKLEKPFLLSSSMSLESNGSPEERVALDYPCWLCTNQHAELETLREHVRTDHGISLVYRCVVADCRLEFHTWSELSDHEAVHSQKAYVCKVCNDHQPSPAGLANHSKSHKLSSAVQSVCTYCQSAVDENMELHRMKCSQQLVSCPECNEKVKRLSLMKHVLSHTTTPGKSYRCEQCDSTFNLRDRLTQHIKNVHGPRKFVCNDCGAAFKRNDKLQRHCQSRHSDIKPYLCPIVTCGRAFKRIDGLRAHVRCSHVTEALAHLLNNHYGCTVCGKLVSGQEKLVDHLMSHVKASPPSLMSSSLSGELFGTQSESLEDSRIVPSTSSAVVPHFECPHCHIKVANEALFYAHLVQHSQVAFRSPTLPFSPNPFFFPFSHNTTSSTPKME</sequence>
<evidence type="ECO:0000256" key="1">
    <source>
        <dbReference type="ARBA" id="ARBA00022723"/>
    </source>
</evidence>
<dbReference type="SMART" id="SM00355">
    <property type="entry name" value="ZnF_C2H2"/>
    <property type="match status" value="9"/>
</dbReference>
<dbReference type="Pfam" id="PF00096">
    <property type="entry name" value="zf-C2H2"/>
    <property type="match status" value="1"/>
</dbReference>
<keyword evidence="5" id="KW-0539">Nucleus</keyword>